<geneLocation type="plasmid" evidence="3">
    <name>pdsm8809</name>
</geneLocation>
<dbReference type="SUPFAM" id="SSF53335">
    <property type="entry name" value="S-adenosyl-L-methionine-dependent methyltransferases"/>
    <property type="match status" value="1"/>
</dbReference>
<name>A0A1J0GN68_9CLOT</name>
<dbReference type="InterPro" id="IPR013216">
    <property type="entry name" value="Methyltransf_11"/>
</dbReference>
<keyword evidence="3" id="KW-1185">Reference proteome</keyword>
<evidence type="ECO:0000259" key="1">
    <source>
        <dbReference type="Pfam" id="PF08241"/>
    </source>
</evidence>
<dbReference type="KEGG" id="ceu:A7L45_22015"/>
<dbReference type="GO" id="GO:0008757">
    <property type="term" value="F:S-adenosylmethionine-dependent methyltransferase activity"/>
    <property type="evidence" value="ECO:0007669"/>
    <property type="project" value="InterPro"/>
</dbReference>
<accession>A0A1J0GN68</accession>
<evidence type="ECO:0000313" key="3">
    <source>
        <dbReference type="Proteomes" id="UP000182569"/>
    </source>
</evidence>
<keyword evidence="2" id="KW-0614">Plasmid</keyword>
<feature type="domain" description="Methyltransferase type 11" evidence="1">
    <location>
        <begin position="38"/>
        <end position="124"/>
    </location>
</feature>
<dbReference type="InterPro" id="IPR029063">
    <property type="entry name" value="SAM-dependent_MTases_sf"/>
</dbReference>
<dbReference type="Pfam" id="PF08241">
    <property type="entry name" value="Methyltransf_11"/>
    <property type="match status" value="1"/>
</dbReference>
<organism evidence="2 3">
    <name type="scientific">Clostridium estertheticum subsp. estertheticum</name>
    <dbReference type="NCBI Taxonomy" id="1552"/>
    <lineage>
        <taxon>Bacteria</taxon>
        <taxon>Bacillati</taxon>
        <taxon>Bacillota</taxon>
        <taxon>Clostridia</taxon>
        <taxon>Eubacteriales</taxon>
        <taxon>Clostridiaceae</taxon>
        <taxon>Clostridium</taxon>
    </lineage>
</organism>
<evidence type="ECO:0000313" key="2">
    <source>
        <dbReference type="EMBL" id="APC42818.1"/>
    </source>
</evidence>
<proteinExistence type="predicted"/>
<dbReference type="AlphaFoldDB" id="A0A1J0GN68"/>
<dbReference type="CDD" id="cd02440">
    <property type="entry name" value="AdoMet_MTases"/>
    <property type="match status" value="1"/>
</dbReference>
<sequence>MKDLRICPQCSSKSRSDYTRFFIKKFINEINLDNRIIDLGCGRARNIYYLDKLGFENITAIDINKFKEVDLNKFSFIQADLNDSIPLSNKYNIIMCNFLLMFIEDREKLINEITRISYKNAFCIVELNKKHLANGIKYDFKEIVEMFSVDWDIINLRLKENKFIAKKRSI</sequence>
<dbReference type="RefSeq" id="WP_071615097.1">
    <property type="nucleotide sequence ID" value="NZ_CP015757.1"/>
</dbReference>
<dbReference type="EMBL" id="CP015757">
    <property type="protein sequence ID" value="APC42818.1"/>
    <property type="molecule type" value="Genomic_DNA"/>
</dbReference>
<protein>
    <recommendedName>
        <fullName evidence="1">Methyltransferase type 11 domain-containing protein</fullName>
    </recommendedName>
</protein>
<dbReference type="Gene3D" id="3.40.50.150">
    <property type="entry name" value="Vaccinia Virus protein VP39"/>
    <property type="match status" value="1"/>
</dbReference>
<dbReference type="Proteomes" id="UP000182569">
    <property type="component" value="Plasmid pdsm8809"/>
</dbReference>
<gene>
    <name evidence="2" type="ORF">A7L45_22015</name>
</gene>
<reference evidence="2 3" key="1">
    <citation type="journal article" date="2016" name="Front. Microbiol.">
        <title>Complete Genome Sequence of Clostridium estertheticum DSM 8809, a Microbe Identified in Spoiled Vacuum Packed Beef.</title>
        <authorList>
            <person name="Yu Z."/>
            <person name="Gunn L."/>
            <person name="Brennan E."/>
            <person name="Reid R."/>
            <person name="Wall P.G."/>
            <person name="Gaora O.P."/>
            <person name="Hurley D."/>
            <person name="Bolton D."/>
            <person name="Fanning S."/>
        </authorList>
    </citation>
    <scope>NUCLEOTIDE SEQUENCE [LARGE SCALE GENOMIC DNA]</scope>
    <source>
        <strain evidence="2 3">DSM 8809</strain>
        <plasmid evidence="3">Plasmid pdsm8809</plasmid>
    </source>
</reference>